<accession>A0A197JWF7</accession>
<evidence type="ECO:0000313" key="1">
    <source>
        <dbReference type="EMBL" id="OAQ28609.1"/>
    </source>
</evidence>
<keyword evidence="2" id="KW-1185">Reference proteome</keyword>
<dbReference type="OrthoDB" id="419317at2759"/>
<sequence>MQIFFRNLSGQSVCAQLVDAFTLNDFLNTASNVLGHRNRDETLRFRYTVSGKPLDVEHEKEFDKQKRYVTEGCNIFTLGRLLGGWTLPDTLQAIAELQLRDELEKVATCSADCSICLDTSMDCIRTCCVWVCREDLERWLLDKQFKVSCTVCSKAIELKDIFKTPEYIATLQALEDEKQLLRNMDCQRCCSCNALMHNETMFARQTCVQCCRVFCFFCNRNWNTATMLDRRNSCGKECVYETMISFRLIPFHYNAHIKIPSERTCPRCFNFGAYDGKCKYHTCTSCQLTFCFLCLEEESECKRKYKSSYDKVCVQTPATQDYNMFPRLMPLKT</sequence>
<proteinExistence type="predicted"/>
<dbReference type="AlphaFoldDB" id="A0A197JWF7"/>
<dbReference type="Proteomes" id="UP000078512">
    <property type="component" value="Unassembled WGS sequence"/>
</dbReference>
<organism evidence="1 2">
    <name type="scientific">Linnemannia elongata AG-77</name>
    <dbReference type="NCBI Taxonomy" id="1314771"/>
    <lineage>
        <taxon>Eukaryota</taxon>
        <taxon>Fungi</taxon>
        <taxon>Fungi incertae sedis</taxon>
        <taxon>Mucoromycota</taxon>
        <taxon>Mortierellomycotina</taxon>
        <taxon>Mortierellomycetes</taxon>
        <taxon>Mortierellales</taxon>
        <taxon>Mortierellaceae</taxon>
        <taxon>Linnemannia</taxon>
    </lineage>
</organism>
<dbReference type="EMBL" id="KV442047">
    <property type="protein sequence ID" value="OAQ28609.1"/>
    <property type="molecule type" value="Genomic_DNA"/>
</dbReference>
<evidence type="ECO:0000313" key="2">
    <source>
        <dbReference type="Proteomes" id="UP000078512"/>
    </source>
</evidence>
<dbReference type="SUPFAM" id="SSF57850">
    <property type="entry name" value="RING/U-box"/>
    <property type="match status" value="1"/>
</dbReference>
<name>A0A197JWF7_9FUNG</name>
<dbReference type="STRING" id="1314771.A0A197JWF7"/>
<reference evidence="1 2" key="1">
    <citation type="submission" date="2016-05" db="EMBL/GenBank/DDBJ databases">
        <title>Genome sequencing reveals origins of a unique bacterial endosymbiosis in the earliest lineages of terrestrial Fungi.</title>
        <authorList>
            <consortium name="DOE Joint Genome Institute"/>
            <person name="Uehling J."/>
            <person name="Gryganskyi A."/>
            <person name="Hameed K."/>
            <person name="Tschaplinski T."/>
            <person name="Misztal P."/>
            <person name="Wu S."/>
            <person name="Desiro A."/>
            <person name="Vande Pol N."/>
            <person name="Du Z.-Y."/>
            <person name="Zienkiewicz A."/>
            <person name="Zienkiewicz K."/>
            <person name="Morin E."/>
            <person name="Tisserant E."/>
            <person name="Splivallo R."/>
            <person name="Hainaut M."/>
            <person name="Henrissat B."/>
            <person name="Ohm R."/>
            <person name="Kuo A."/>
            <person name="Yan J."/>
            <person name="Lipzen A."/>
            <person name="Nolan M."/>
            <person name="Labutti K."/>
            <person name="Barry K."/>
            <person name="Goldstein A."/>
            <person name="Labbe J."/>
            <person name="Schadt C."/>
            <person name="Tuskan G."/>
            <person name="Grigoriev I."/>
            <person name="Martin F."/>
            <person name="Vilgalys R."/>
            <person name="Bonito G."/>
        </authorList>
    </citation>
    <scope>NUCLEOTIDE SEQUENCE [LARGE SCALE GENOMIC DNA]</scope>
    <source>
        <strain evidence="1 2">AG-77</strain>
    </source>
</reference>
<protein>
    <submittedName>
        <fullName evidence="1">Uncharacterized protein</fullName>
    </submittedName>
</protein>
<gene>
    <name evidence="1" type="ORF">K457DRAFT_33005</name>
</gene>